<gene>
    <name evidence="1" type="ORF">UY3_17637</name>
</gene>
<accession>M7AJR2</accession>
<evidence type="ECO:0000313" key="1">
    <source>
        <dbReference type="EMBL" id="EMP25311.1"/>
    </source>
</evidence>
<dbReference type="AlphaFoldDB" id="M7AJR2"/>
<organism evidence="1 2">
    <name type="scientific">Chelonia mydas</name>
    <name type="common">Green sea-turtle</name>
    <name type="synonym">Chelonia agassizi</name>
    <dbReference type="NCBI Taxonomy" id="8469"/>
    <lineage>
        <taxon>Eukaryota</taxon>
        <taxon>Metazoa</taxon>
        <taxon>Chordata</taxon>
        <taxon>Craniata</taxon>
        <taxon>Vertebrata</taxon>
        <taxon>Euteleostomi</taxon>
        <taxon>Archelosauria</taxon>
        <taxon>Testudinata</taxon>
        <taxon>Testudines</taxon>
        <taxon>Cryptodira</taxon>
        <taxon>Durocryptodira</taxon>
        <taxon>Americhelydia</taxon>
        <taxon>Chelonioidea</taxon>
        <taxon>Cheloniidae</taxon>
        <taxon>Chelonia</taxon>
    </lineage>
</organism>
<reference evidence="2" key="1">
    <citation type="journal article" date="2013" name="Nat. Genet.">
        <title>The draft genomes of soft-shell turtle and green sea turtle yield insights into the development and evolution of the turtle-specific body plan.</title>
        <authorList>
            <person name="Wang Z."/>
            <person name="Pascual-Anaya J."/>
            <person name="Zadissa A."/>
            <person name="Li W."/>
            <person name="Niimura Y."/>
            <person name="Huang Z."/>
            <person name="Li C."/>
            <person name="White S."/>
            <person name="Xiong Z."/>
            <person name="Fang D."/>
            <person name="Wang B."/>
            <person name="Ming Y."/>
            <person name="Chen Y."/>
            <person name="Zheng Y."/>
            <person name="Kuraku S."/>
            <person name="Pignatelli M."/>
            <person name="Herrero J."/>
            <person name="Beal K."/>
            <person name="Nozawa M."/>
            <person name="Li Q."/>
            <person name="Wang J."/>
            <person name="Zhang H."/>
            <person name="Yu L."/>
            <person name="Shigenobu S."/>
            <person name="Wang J."/>
            <person name="Liu J."/>
            <person name="Flicek P."/>
            <person name="Searle S."/>
            <person name="Wang J."/>
            <person name="Kuratani S."/>
            <person name="Yin Y."/>
            <person name="Aken B."/>
            <person name="Zhang G."/>
            <person name="Irie N."/>
        </authorList>
    </citation>
    <scope>NUCLEOTIDE SEQUENCE [LARGE SCALE GENOMIC DNA]</scope>
</reference>
<protein>
    <submittedName>
        <fullName evidence="1">Uncharacterized protein</fullName>
    </submittedName>
</protein>
<name>M7AJR2_CHEMY</name>
<proteinExistence type="predicted"/>
<dbReference type="Gene3D" id="1.10.287.3160">
    <property type="match status" value="1"/>
</dbReference>
<keyword evidence="2" id="KW-1185">Reference proteome</keyword>
<dbReference type="Proteomes" id="UP000031443">
    <property type="component" value="Unassembled WGS sequence"/>
</dbReference>
<dbReference type="EMBL" id="KB591992">
    <property type="protein sequence ID" value="EMP25311.1"/>
    <property type="molecule type" value="Genomic_DNA"/>
</dbReference>
<evidence type="ECO:0000313" key="2">
    <source>
        <dbReference type="Proteomes" id="UP000031443"/>
    </source>
</evidence>
<sequence length="126" mass="14064">MGKQLQTKTTPYDKGWKRLDLFGRKAYSSATLQFHIANYSALLAKYTHNTFSQMSSFIEHIPADKKEQYKANIAEGFLIAGMALQASLDSADTAARSIATSIVMPRASWLHLSGFPREVQMTVVTF</sequence>